<dbReference type="Proteomes" id="UP000651333">
    <property type="component" value="Unassembled WGS sequence"/>
</dbReference>
<organism evidence="1 2">
    <name type="scientific">Lactobacillus helveticus</name>
    <name type="common">Lactobacillus suntoryeus</name>
    <dbReference type="NCBI Taxonomy" id="1587"/>
    <lineage>
        <taxon>Bacteria</taxon>
        <taxon>Bacillati</taxon>
        <taxon>Bacillota</taxon>
        <taxon>Bacilli</taxon>
        <taxon>Lactobacillales</taxon>
        <taxon>Lactobacillaceae</taxon>
        <taxon>Lactobacillus</taxon>
    </lineage>
</organism>
<protein>
    <recommendedName>
        <fullName evidence="3">Capsular polysaccharide synthesis protein</fullName>
    </recommendedName>
</protein>
<dbReference type="RefSeq" id="WP_173007235.1">
    <property type="nucleotide sequence ID" value="NZ_WCHB01000052.1"/>
</dbReference>
<gene>
    <name evidence="1" type="ORF">IMAU30003_01533</name>
</gene>
<evidence type="ECO:0008006" key="3">
    <source>
        <dbReference type="Google" id="ProtNLM"/>
    </source>
</evidence>
<accession>A0A9Q5BZS4</accession>
<dbReference type="EMBL" id="WCHB01000052">
    <property type="protein sequence ID" value="NRO35283.1"/>
    <property type="molecule type" value="Genomic_DNA"/>
</dbReference>
<dbReference type="GO" id="GO:0016757">
    <property type="term" value="F:glycosyltransferase activity"/>
    <property type="evidence" value="ECO:0007669"/>
    <property type="project" value="InterPro"/>
</dbReference>
<dbReference type="InterPro" id="IPR008441">
    <property type="entry name" value="AfumC-like_glycosyl_Trfase"/>
</dbReference>
<proteinExistence type="predicted"/>
<reference evidence="1" key="1">
    <citation type="submission" date="2019-09" db="EMBL/GenBank/DDBJ databases">
        <title>Comparative genomic analysis of Lactobacillus helveticus.</title>
        <authorList>
            <person name="Zhang H."/>
            <person name="Chen Y."/>
            <person name="Zhong Z."/>
        </authorList>
    </citation>
    <scope>NUCLEOTIDE SEQUENCE</scope>
    <source>
        <strain evidence="1">IMAU30003</strain>
    </source>
</reference>
<evidence type="ECO:0000313" key="2">
    <source>
        <dbReference type="Proteomes" id="UP000651333"/>
    </source>
</evidence>
<dbReference type="InterPro" id="IPR029044">
    <property type="entry name" value="Nucleotide-diphossugar_trans"/>
</dbReference>
<sequence>MCNLVISKNYSNSFLYAKVLSRLPGCTKFSRYFNDRRHEQIEKDLMPLFKYSLNTIKYPTDKNKSSSIIWIFWWQGENKMPPLVKKCYRSIISNKGKRKVILITQKNIKEYATIPNYIYKKVDEKKISLTHLSDILRFNLLNNFGGLWIDATIFVTDSLDIFSTDKLFTLGGYPPDVKHVNVSYGRWTGFFIGGPKNSALFDFMDTFFRTYWKYNDDLIDYFLIDYCLNYAWNKNLSNFKLIKNNTNPHLFDLQSKLNKKYNNELVQKLIYNTRVFKLSYKKDVNINDVDNVYSHL</sequence>
<dbReference type="AlphaFoldDB" id="A0A9Q5BZS4"/>
<comment type="caution">
    <text evidence="1">The sequence shown here is derived from an EMBL/GenBank/DDBJ whole genome shotgun (WGS) entry which is preliminary data.</text>
</comment>
<name>A0A9Q5BZS4_LACHE</name>
<dbReference type="Pfam" id="PF05704">
    <property type="entry name" value="Caps_synth"/>
    <property type="match status" value="1"/>
</dbReference>
<evidence type="ECO:0000313" key="1">
    <source>
        <dbReference type="EMBL" id="NRO35283.1"/>
    </source>
</evidence>
<dbReference type="SUPFAM" id="SSF53448">
    <property type="entry name" value="Nucleotide-diphospho-sugar transferases"/>
    <property type="match status" value="1"/>
</dbReference>
<dbReference type="Gene3D" id="3.90.550.20">
    <property type="match status" value="1"/>
</dbReference>